<protein>
    <recommendedName>
        <fullName evidence="3">Outer membrane protein beta-barrel domain-containing protein</fullName>
    </recommendedName>
</protein>
<dbReference type="SUPFAM" id="SSF56925">
    <property type="entry name" value="OMPA-like"/>
    <property type="match status" value="1"/>
</dbReference>
<dbReference type="PATRIC" id="fig|134605.3.peg.1154"/>
<dbReference type="STRING" id="134605.HMPREF3206_01170"/>
<dbReference type="Proteomes" id="UP000070617">
    <property type="component" value="Unassembled WGS sequence"/>
</dbReference>
<keyword evidence="2" id="KW-1185">Reference proteome</keyword>
<comment type="caution">
    <text evidence="1">The sequence shown here is derived from an EMBL/GenBank/DDBJ whole genome shotgun (WGS) entry which is preliminary data.</text>
</comment>
<dbReference type="EMBL" id="LRPX01000058">
    <property type="protein sequence ID" value="KXA13861.1"/>
    <property type="molecule type" value="Genomic_DNA"/>
</dbReference>
<name>A0A133NC39_9FUSO</name>
<organism evidence="1 2">
    <name type="scientific">Fusobacterium equinum</name>
    <dbReference type="NCBI Taxonomy" id="134605"/>
    <lineage>
        <taxon>Bacteria</taxon>
        <taxon>Fusobacteriati</taxon>
        <taxon>Fusobacteriota</taxon>
        <taxon>Fusobacteriia</taxon>
        <taxon>Fusobacteriales</taxon>
        <taxon>Fusobacteriaceae</taxon>
        <taxon>Fusobacterium</taxon>
    </lineage>
</organism>
<evidence type="ECO:0000313" key="2">
    <source>
        <dbReference type="Proteomes" id="UP000070617"/>
    </source>
</evidence>
<sequence length="172" mass="18590">MIMRKNLLLGISFFALSTSMFALDGIVKFGFASNAGAYNGRSKSFESYAPNLAAEIRQGFVLGEVGAGIAYHGKVGDTGIANVPVYALLKWNVFPILPVKPYIVGKVGRVLKTNEDVKGSDPSGRGYYGVGAGIEVMDLEVEAMYSATKIRQDHRGKDWLNQVSLGVGYKIF</sequence>
<dbReference type="AlphaFoldDB" id="A0A133NC39"/>
<proteinExistence type="predicted"/>
<evidence type="ECO:0000313" key="1">
    <source>
        <dbReference type="EMBL" id="KXA13861.1"/>
    </source>
</evidence>
<dbReference type="InterPro" id="IPR011250">
    <property type="entry name" value="OMP/PagP_B-barrel"/>
</dbReference>
<evidence type="ECO:0008006" key="3">
    <source>
        <dbReference type="Google" id="ProtNLM"/>
    </source>
</evidence>
<accession>A0A133NC39</accession>
<gene>
    <name evidence="1" type="ORF">HMPREF3206_01170</name>
</gene>
<reference evidence="2" key="1">
    <citation type="submission" date="2016-01" db="EMBL/GenBank/DDBJ databases">
        <authorList>
            <person name="Mitreva M."/>
            <person name="Pepin K.H."/>
            <person name="Mihindukulasuriya K.A."/>
            <person name="Fulton R."/>
            <person name="Fronick C."/>
            <person name="O'Laughlin M."/>
            <person name="Miner T."/>
            <person name="Herter B."/>
            <person name="Rosa B.A."/>
            <person name="Cordes M."/>
            <person name="Tomlinson C."/>
            <person name="Wollam A."/>
            <person name="Palsikar V.B."/>
            <person name="Mardis E.R."/>
            <person name="Wilson R.K."/>
        </authorList>
    </citation>
    <scope>NUCLEOTIDE SEQUENCE [LARGE SCALE GENOMIC DNA]</scope>
    <source>
        <strain evidence="2">CMW8396</strain>
    </source>
</reference>